<dbReference type="RefSeq" id="WP_281488502.1">
    <property type="nucleotide sequence ID" value="NZ_JASATX010000002.1"/>
</dbReference>
<evidence type="ECO:0000256" key="4">
    <source>
        <dbReference type="ARBA" id="ARBA00023211"/>
    </source>
</evidence>
<proteinExistence type="inferred from homology"/>
<gene>
    <name evidence="6" type="ORF">QF206_07065</name>
</gene>
<comment type="similarity">
    <text evidence="5">Belongs to the arginase family.</text>
</comment>
<dbReference type="PROSITE" id="PS51409">
    <property type="entry name" value="ARGINASE_2"/>
    <property type="match status" value="1"/>
</dbReference>
<evidence type="ECO:0000313" key="7">
    <source>
        <dbReference type="Proteomes" id="UP001321506"/>
    </source>
</evidence>
<dbReference type="InterPro" id="IPR006035">
    <property type="entry name" value="Ureohydrolase"/>
</dbReference>
<comment type="caution">
    <text evidence="6">The sequence shown here is derived from an EMBL/GenBank/DDBJ whole genome shotgun (WGS) entry which is preliminary data.</text>
</comment>
<evidence type="ECO:0000256" key="3">
    <source>
        <dbReference type="ARBA" id="ARBA00022808"/>
    </source>
</evidence>
<reference evidence="6 7" key="1">
    <citation type="submission" date="2023-04" db="EMBL/GenBank/DDBJ databases">
        <title>Klugiella caeni sp. nov. isolated from the sludge of biochemical tank.</title>
        <authorList>
            <person name="Geng K."/>
        </authorList>
    </citation>
    <scope>NUCLEOTIDE SEQUENCE [LARGE SCALE GENOMIC DNA]</scope>
    <source>
        <strain evidence="6 7">YN-L-19</strain>
    </source>
</reference>
<accession>A0AAW6T672</accession>
<dbReference type="GO" id="GO:0046872">
    <property type="term" value="F:metal ion binding"/>
    <property type="evidence" value="ECO:0007669"/>
    <property type="project" value="UniProtKB-KW"/>
</dbReference>
<dbReference type="Pfam" id="PF00491">
    <property type="entry name" value="Arginase"/>
    <property type="match status" value="1"/>
</dbReference>
<dbReference type="PANTHER" id="PTHR11358">
    <property type="entry name" value="ARGINASE/AGMATINASE"/>
    <property type="match status" value="1"/>
</dbReference>
<dbReference type="InterPro" id="IPR023696">
    <property type="entry name" value="Ureohydrolase_dom_sf"/>
</dbReference>
<dbReference type="GO" id="GO:0033389">
    <property type="term" value="P:putrescine biosynthetic process from arginine, via agmatine"/>
    <property type="evidence" value="ECO:0007669"/>
    <property type="project" value="TreeGrafter"/>
</dbReference>
<keyword evidence="7" id="KW-1185">Reference proteome</keyword>
<dbReference type="Gene3D" id="3.40.800.10">
    <property type="entry name" value="Ureohydrolase domain"/>
    <property type="match status" value="1"/>
</dbReference>
<keyword evidence="1" id="KW-0479">Metal-binding</keyword>
<evidence type="ECO:0000256" key="2">
    <source>
        <dbReference type="ARBA" id="ARBA00022801"/>
    </source>
</evidence>
<protein>
    <submittedName>
        <fullName evidence="6">Arginase family protein</fullName>
    </submittedName>
</protein>
<dbReference type="AlphaFoldDB" id="A0AAW6T672"/>
<keyword evidence="4" id="KW-0464">Manganese</keyword>
<dbReference type="PIRSF" id="PIRSF036979">
    <property type="entry name" value="Arginase"/>
    <property type="match status" value="1"/>
</dbReference>
<dbReference type="Proteomes" id="UP001321506">
    <property type="component" value="Unassembled WGS sequence"/>
</dbReference>
<dbReference type="SUPFAM" id="SSF52768">
    <property type="entry name" value="Arginase/deacetylase"/>
    <property type="match status" value="1"/>
</dbReference>
<evidence type="ECO:0000256" key="5">
    <source>
        <dbReference type="PROSITE-ProRule" id="PRU00742"/>
    </source>
</evidence>
<sequence length="323" mass="33564">MTSVQLPMDPLWPRAGGWAADADPAGGPVDLAVLGVPAHLTSLSPTNAHLTPREIRDALRRYSPWAMSLGAASGGVTEGQARSARVIDVGDVADPDGDGGERRTIALVARSAAQAELVVALGGDNSITVATAMGVFGDQLHRAGLVTLDAHFDLREGISNGSPVRRLIEAGLDPSRIVQIGIADFANSAEYARRARELGVTVVHRDELVGRDVGDVIKEALDVAGAAGGPVHLDIDVDVCDRSVAPACPASVPGGISAWELRRAARSAARDPRLRSADIVEIDASADAPDGRTVRLAALTVLELLTGVLERPVESPVGHARES</sequence>
<keyword evidence="2" id="KW-0378">Hydrolase</keyword>
<evidence type="ECO:0000256" key="1">
    <source>
        <dbReference type="ARBA" id="ARBA00022723"/>
    </source>
</evidence>
<organism evidence="6 7">
    <name type="scientific">Ruicaihuangia caeni</name>
    <dbReference type="NCBI Taxonomy" id="3042517"/>
    <lineage>
        <taxon>Bacteria</taxon>
        <taxon>Bacillati</taxon>
        <taxon>Actinomycetota</taxon>
        <taxon>Actinomycetes</taxon>
        <taxon>Micrococcales</taxon>
        <taxon>Microbacteriaceae</taxon>
        <taxon>Ruicaihuangia</taxon>
    </lineage>
</organism>
<dbReference type="EMBL" id="JASATX010000002">
    <property type="protein sequence ID" value="MDI2098724.1"/>
    <property type="molecule type" value="Genomic_DNA"/>
</dbReference>
<dbReference type="GO" id="GO:0006547">
    <property type="term" value="P:L-histidine metabolic process"/>
    <property type="evidence" value="ECO:0007669"/>
    <property type="project" value="UniProtKB-KW"/>
</dbReference>
<evidence type="ECO:0000313" key="6">
    <source>
        <dbReference type="EMBL" id="MDI2098724.1"/>
    </source>
</evidence>
<dbReference type="GO" id="GO:0008783">
    <property type="term" value="F:agmatinase activity"/>
    <property type="evidence" value="ECO:0007669"/>
    <property type="project" value="TreeGrafter"/>
</dbReference>
<keyword evidence="3" id="KW-0369">Histidine metabolism</keyword>
<dbReference type="PANTHER" id="PTHR11358:SF35">
    <property type="entry name" value="FORMIMIDOYLGLUTAMASE"/>
    <property type="match status" value="1"/>
</dbReference>
<name>A0AAW6T672_9MICO</name>